<evidence type="ECO:0000313" key="1">
    <source>
        <dbReference type="Proteomes" id="UP000095287"/>
    </source>
</evidence>
<accession>A0A1I8A4Q7</accession>
<keyword evidence="1" id="KW-1185">Reference proteome</keyword>
<sequence>MCSWENSSKVKVVWLPGRYRESDLHGILQLKQIFYEQTAFDVPQFCLIKSRHFTCFIEKQSKSTKSKTPQGSYRLGYREKFKLMKSDEAPQDTLFEVN</sequence>
<dbReference type="AlphaFoldDB" id="A0A1I8A4Q7"/>
<protein>
    <submittedName>
        <fullName evidence="2">DUF2431 domain-containing protein</fullName>
    </submittedName>
</protein>
<dbReference type="WBParaSite" id="L893_g32569.t1">
    <property type="protein sequence ID" value="L893_g32569.t1"/>
    <property type="gene ID" value="L893_g32569"/>
</dbReference>
<proteinExistence type="predicted"/>
<reference evidence="2" key="1">
    <citation type="submission" date="2016-11" db="UniProtKB">
        <authorList>
            <consortium name="WormBaseParasite"/>
        </authorList>
    </citation>
    <scope>IDENTIFICATION</scope>
</reference>
<evidence type="ECO:0000313" key="2">
    <source>
        <dbReference type="WBParaSite" id="L893_g32569.t1"/>
    </source>
</evidence>
<organism evidence="1 2">
    <name type="scientific">Steinernema glaseri</name>
    <dbReference type="NCBI Taxonomy" id="37863"/>
    <lineage>
        <taxon>Eukaryota</taxon>
        <taxon>Metazoa</taxon>
        <taxon>Ecdysozoa</taxon>
        <taxon>Nematoda</taxon>
        <taxon>Chromadorea</taxon>
        <taxon>Rhabditida</taxon>
        <taxon>Tylenchina</taxon>
        <taxon>Panagrolaimomorpha</taxon>
        <taxon>Strongyloidoidea</taxon>
        <taxon>Steinernematidae</taxon>
        <taxon>Steinernema</taxon>
    </lineage>
</organism>
<dbReference type="Proteomes" id="UP000095287">
    <property type="component" value="Unplaced"/>
</dbReference>
<name>A0A1I8A4Q7_9BILA</name>